<evidence type="ECO:0000313" key="3">
    <source>
        <dbReference type="EMBL" id="GAT12927.1"/>
    </source>
</evidence>
<keyword evidence="3" id="KW-0436">Ligase</keyword>
<proteinExistence type="predicted"/>
<sequence>MVLSNVTMSCAAAMTINAKAGWTLVAFARTRPGAILVSTVPTFEKLPDSSGSDETGMPSDVASYLILSKCGTRPWLCATSPAMRLRAGHRTSRDRALTSTGTTGGTDAIERLRAGVGPTR</sequence>
<feature type="signal peptide" evidence="2">
    <location>
        <begin position="1"/>
        <end position="20"/>
    </location>
</feature>
<feature type="region of interest" description="Disordered" evidence="1">
    <location>
        <begin position="87"/>
        <end position="120"/>
    </location>
</feature>
<accession>A0ABQ0KUE4</accession>
<keyword evidence="4" id="KW-1185">Reference proteome</keyword>
<protein>
    <submittedName>
        <fullName evidence="3">Long-chain-fatty-acid--CoA ligase</fullName>
    </submittedName>
</protein>
<keyword evidence="2" id="KW-0732">Signal</keyword>
<dbReference type="GO" id="GO:0016874">
    <property type="term" value="F:ligase activity"/>
    <property type="evidence" value="ECO:0007669"/>
    <property type="project" value="UniProtKB-KW"/>
</dbReference>
<organism evidence="3 4">
    <name type="scientific">Mycolicibacterium novocastrense</name>
    <name type="common">Mycobacterium novocastrense</name>
    <dbReference type="NCBI Taxonomy" id="59813"/>
    <lineage>
        <taxon>Bacteria</taxon>
        <taxon>Bacillati</taxon>
        <taxon>Actinomycetota</taxon>
        <taxon>Actinomycetes</taxon>
        <taxon>Mycobacteriales</taxon>
        <taxon>Mycobacteriaceae</taxon>
        <taxon>Mycolicibacterium</taxon>
    </lineage>
</organism>
<evidence type="ECO:0000256" key="1">
    <source>
        <dbReference type="SAM" id="MobiDB-lite"/>
    </source>
</evidence>
<reference evidence="3 4" key="1">
    <citation type="journal article" date="2016" name="Genome Announc.">
        <title>Draft Genome Sequences of Five Rapidly Growing Mycobacterium Species, M. thermoresistibile, M. fortuitum subsp. acetamidolyticum, M. canariasense, M. brisbanense, and M. novocastrense.</title>
        <authorList>
            <person name="Katahira K."/>
            <person name="Ogura Y."/>
            <person name="Gotoh Y."/>
            <person name="Hayashi T."/>
        </authorList>
    </citation>
    <scope>NUCLEOTIDE SEQUENCE [LARGE SCALE GENOMIC DNA]</scope>
    <source>
        <strain evidence="3 4">JCM18114</strain>
    </source>
</reference>
<feature type="chain" id="PRO_5047125674" evidence="2">
    <location>
        <begin position="21"/>
        <end position="120"/>
    </location>
</feature>
<evidence type="ECO:0000256" key="2">
    <source>
        <dbReference type="SAM" id="SignalP"/>
    </source>
</evidence>
<evidence type="ECO:0000313" key="4">
    <source>
        <dbReference type="Proteomes" id="UP000069773"/>
    </source>
</evidence>
<dbReference type="EMBL" id="BCTA01000105">
    <property type="protein sequence ID" value="GAT12927.1"/>
    <property type="molecule type" value="Genomic_DNA"/>
</dbReference>
<name>A0ABQ0KUE4_MYCNV</name>
<dbReference type="Proteomes" id="UP000069773">
    <property type="component" value="Unassembled WGS sequence"/>
</dbReference>
<gene>
    <name evidence="3" type="ORF">RMCN_6060</name>
</gene>
<comment type="caution">
    <text evidence="3">The sequence shown here is derived from an EMBL/GenBank/DDBJ whole genome shotgun (WGS) entry which is preliminary data.</text>
</comment>